<sequence>MHGLVIGRIRDPPADLRKDKSSAVVEIAADARSLRVLTDIGYRDFALDGVSMSENEDLEGFYRRFVASRMEGVSLGAKSFQGGASFGLRLPKGNNTPKIILDVPSVGGRLMLVDMAGSENIEAAGQTGLEATMQLGVDGMPIF</sequence>
<name>A0A8J5G5Q0_ZINOF</name>
<gene>
    <name evidence="1" type="ORF">ZIOFF_038659</name>
</gene>
<organism evidence="1 2">
    <name type="scientific">Zingiber officinale</name>
    <name type="common">Ginger</name>
    <name type="synonym">Amomum zingiber</name>
    <dbReference type="NCBI Taxonomy" id="94328"/>
    <lineage>
        <taxon>Eukaryota</taxon>
        <taxon>Viridiplantae</taxon>
        <taxon>Streptophyta</taxon>
        <taxon>Embryophyta</taxon>
        <taxon>Tracheophyta</taxon>
        <taxon>Spermatophyta</taxon>
        <taxon>Magnoliopsida</taxon>
        <taxon>Liliopsida</taxon>
        <taxon>Zingiberales</taxon>
        <taxon>Zingiberaceae</taxon>
        <taxon>Zingiber</taxon>
    </lineage>
</organism>
<keyword evidence="2" id="KW-1185">Reference proteome</keyword>
<comment type="caution">
    <text evidence="1">The sequence shown here is derived from an EMBL/GenBank/DDBJ whole genome shotgun (WGS) entry which is preliminary data.</text>
</comment>
<evidence type="ECO:0000313" key="2">
    <source>
        <dbReference type="Proteomes" id="UP000734854"/>
    </source>
</evidence>
<dbReference type="AlphaFoldDB" id="A0A8J5G5Q0"/>
<dbReference type="Proteomes" id="UP000734854">
    <property type="component" value="Unassembled WGS sequence"/>
</dbReference>
<accession>A0A8J5G5Q0</accession>
<dbReference type="EMBL" id="JACMSC010000011">
    <property type="protein sequence ID" value="KAG6498907.1"/>
    <property type="molecule type" value="Genomic_DNA"/>
</dbReference>
<proteinExistence type="predicted"/>
<protein>
    <submittedName>
        <fullName evidence="1">Uncharacterized protein</fullName>
    </submittedName>
</protein>
<reference evidence="1 2" key="1">
    <citation type="submission" date="2020-08" db="EMBL/GenBank/DDBJ databases">
        <title>Plant Genome Project.</title>
        <authorList>
            <person name="Zhang R.-G."/>
        </authorList>
    </citation>
    <scope>NUCLEOTIDE SEQUENCE [LARGE SCALE GENOMIC DNA]</scope>
    <source>
        <tissue evidence="1">Rhizome</tissue>
    </source>
</reference>
<evidence type="ECO:0000313" key="1">
    <source>
        <dbReference type="EMBL" id="KAG6498907.1"/>
    </source>
</evidence>